<keyword evidence="17" id="KW-1185">Reference proteome</keyword>
<evidence type="ECO:0000256" key="6">
    <source>
        <dbReference type="ARBA" id="ARBA00023002"/>
    </source>
</evidence>
<dbReference type="InterPro" id="IPR000866">
    <property type="entry name" value="AhpC/TSA"/>
</dbReference>
<evidence type="ECO:0000256" key="1">
    <source>
        <dbReference type="ARBA" id="ARBA00004123"/>
    </source>
</evidence>
<evidence type="ECO:0000256" key="14">
    <source>
        <dbReference type="SAM" id="MobiDB-lite"/>
    </source>
</evidence>
<comment type="subunit">
    <text evidence="2">Monomer.</text>
</comment>
<dbReference type="GO" id="GO:0005737">
    <property type="term" value="C:cytoplasm"/>
    <property type="evidence" value="ECO:0007669"/>
    <property type="project" value="TreeGrafter"/>
</dbReference>
<sequence>MANEPSPAPAPERRTSARVARKRSTETIEDVKAPKQARTEPADSKEPRGPAAPLKVGDTLPALELLDQAEERVRIADLKKVVLFTYPRANTPGCTRQAQCFRDAYDDWKKAGYEVYGLSSDSPKAQTTWSKKLSLPYRLLCDPKRELIGALTGTKASTKRSHFVIGEDGTLTLSAIGVKPGESSSSALASVTP</sequence>
<protein>
    <recommendedName>
        <fullName evidence="3">thioredoxin-dependent peroxiredoxin</fullName>
        <ecNumber evidence="3">1.11.1.24</ecNumber>
    </recommendedName>
    <alternativeName>
        <fullName evidence="13">Nuclear thiol peroxidase</fullName>
    </alternativeName>
    <alternativeName>
        <fullName evidence="10">Thioredoxin peroxidase</fullName>
    </alternativeName>
</protein>
<evidence type="ECO:0000256" key="8">
    <source>
        <dbReference type="ARBA" id="ARBA00023242"/>
    </source>
</evidence>
<evidence type="ECO:0000256" key="2">
    <source>
        <dbReference type="ARBA" id="ARBA00011245"/>
    </source>
</evidence>
<dbReference type="Pfam" id="PF00578">
    <property type="entry name" value="AhpC-TSA"/>
    <property type="match status" value="1"/>
</dbReference>
<evidence type="ECO:0000313" key="17">
    <source>
        <dbReference type="Proteomes" id="UP001213623"/>
    </source>
</evidence>
<keyword evidence="7" id="KW-1015">Disulfide bond</keyword>
<proteinExistence type="inferred from homology"/>
<evidence type="ECO:0000256" key="10">
    <source>
        <dbReference type="ARBA" id="ARBA00032824"/>
    </source>
</evidence>
<keyword evidence="5" id="KW-0049">Antioxidant</keyword>
<evidence type="ECO:0000256" key="12">
    <source>
        <dbReference type="ARBA" id="ARBA00049091"/>
    </source>
</evidence>
<evidence type="ECO:0000259" key="15">
    <source>
        <dbReference type="PROSITE" id="PS51352"/>
    </source>
</evidence>
<comment type="similarity">
    <text evidence="11">Belongs to the peroxiredoxin family. BCP/PrxQ subfamily.</text>
</comment>
<feature type="domain" description="Thioredoxin" evidence="15">
    <location>
        <begin position="54"/>
        <end position="193"/>
    </location>
</feature>
<evidence type="ECO:0000256" key="11">
    <source>
        <dbReference type="ARBA" id="ARBA00038489"/>
    </source>
</evidence>
<dbReference type="SUPFAM" id="SSF52833">
    <property type="entry name" value="Thioredoxin-like"/>
    <property type="match status" value="1"/>
</dbReference>
<organism evidence="16 17">
    <name type="scientific">Malassezia nana</name>
    <dbReference type="NCBI Taxonomy" id="180528"/>
    <lineage>
        <taxon>Eukaryota</taxon>
        <taxon>Fungi</taxon>
        <taxon>Dikarya</taxon>
        <taxon>Basidiomycota</taxon>
        <taxon>Ustilaginomycotina</taxon>
        <taxon>Malasseziomycetes</taxon>
        <taxon>Malasseziales</taxon>
        <taxon>Malasseziaceae</taxon>
        <taxon>Malassezia</taxon>
    </lineage>
</organism>
<dbReference type="InterPro" id="IPR050924">
    <property type="entry name" value="Peroxiredoxin_BCP/PrxQ"/>
</dbReference>
<evidence type="ECO:0000256" key="3">
    <source>
        <dbReference type="ARBA" id="ARBA00013017"/>
    </source>
</evidence>
<reference evidence="16" key="1">
    <citation type="submission" date="2023-03" db="EMBL/GenBank/DDBJ databases">
        <title>Mating type loci evolution in Malassezia.</title>
        <authorList>
            <person name="Coelho M.A."/>
        </authorList>
    </citation>
    <scope>NUCLEOTIDE SEQUENCE</scope>
    <source>
        <strain evidence="16">CBS 9557</strain>
    </source>
</reference>
<dbReference type="PANTHER" id="PTHR42801">
    <property type="entry name" value="THIOREDOXIN-DEPENDENT PEROXIDE REDUCTASE"/>
    <property type="match status" value="1"/>
</dbReference>
<dbReference type="AlphaFoldDB" id="A0AAF0EL95"/>
<keyword evidence="6" id="KW-0560">Oxidoreductase</keyword>
<evidence type="ECO:0000313" key="16">
    <source>
        <dbReference type="EMBL" id="WFD27829.1"/>
    </source>
</evidence>
<dbReference type="GO" id="GO:0034599">
    <property type="term" value="P:cellular response to oxidative stress"/>
    <property type="evidence" value="ECO:0007669"/>
    <property type="project" value="UniProtKB-ARBA"/>
</dbReference>
<accession>A0AAF0EL95</accession>
<dbReference type="InterPro" id="IPR013766">
    <property type="entry name" value="Thioredoxin_domain"/>
</dbReference>
<dbReference type="EC" id="1.11.1.24" evidence="3"/>
<evidence type="ECO:0000256" key="4">
    <source>
        <dbReference type="ARBA" id="ARBA00022559"/>
    </source>
</evidence>
<evidence type="ECO:0000256" key="7">
    <source>
        <dbReference type="ARBA" id="ARBA00023157"/>
    </source>
</evidence>
<dbReference type="PROSITE" id="PS51352">
    <property type="entry name" value="THIOREDOXIN_2"/>
    <property type="match status" value="1"/>
</dbReference>
<dbReference type="GO" id="GO:0005634">
    <property type="term" value="C:nucleus"/>
    <property type="evidence" value="ECO:0007669"/>
    <property type="project" value="UniProtKB-SubCell"/>
</dbReference>
<dbReference type="FunFam" id="3.40.30.10:FF:000157">
    <property type="entry name" value="DOT5p Nuclear thiol peroxidase"/>
    <property type="match status" value="1"/>
</dbReference>
<feature type="region of interest" description="Disordered" evidence="14">
    <location>
        <begin position="1"/>
        <end position="56"/>
    </location>
</feature>
<dbReference type="PANTHER" id="PTHR42801:SF23">
    <property type="entry name" value="PEROXIREDOXIN DOT5"/>
    <property type="match status" value="1"/>
</dbReference>
<gene>
    <name evidence="16" type="primary">DOT5</name>
    <name evidence="16" type="ORF">MNAN1_002835</name>
</gene>
<dbReference type="GO" id="GO:0008379">
    <property type="term" value="F:thioredoxin peroxidase activity"/>
    <property type="evidence" value="ECO:0007669"/>
    <property type="project" value="TreeGrafter"/>
</dbReference>
<keyword evidence="9" id="KW-0676">Redox-active center</keyword>
<dbReference type="EMBL" id="CP119896">
    <property type="protein sequence ID" value="WFD27829.1"/>
    <property type="molecule type" value="Genomic_DNA"/>
</dbReference>
<dbReference type="Proteomes" id="UP001213623">
    <property type="component" value="Chromosome 5"/>
</dbReference>
<feature type="compositionally biased region" description="Basic and acidic residues" evidence="14">
    <location>
        <begin position="23"/>
        <end position="48"/>
    </location>
</feature>
<evidence type="ECO:0000256" key="5">
    <source>
        <dbReference type="ARBA" id="ARBA00022862"/>
    </source>
</evidence>
<evidence type="ECO:0000256" key="9">
    <source>
        <dbReference type="ARBA" id="ARBA00023284"/>
    </source>
</evidence>
<evidence type="ECO:0000256" key="13">
    <source>
        <dbReference type="ARBA" id="ARBA00077538"/>
    </source>
</evidence>
<comment type="subcellular location">
    <subcellularLocation>
        <location evidence="1">Nucleus</location>
    </subcellularLocation>
</comment>
<keyword evidence="4 16" id="KW-0575">Peroxidase</keyword>
<dbReference type="InterPro" id="IPR036249">
    <property type="entry name" value="Thioredoxin-like_sf"/>
</dbReference>
<feature type="compositionally biased region" description="Pro residues" evidence="14">
    <location>
        <begin position="1"/>
        <end position="10"/>
    </location>
</feature>
<name>A0AAF0EL95_9BASI</name>
<comment type="catalytic activity">
    <reaction evidence="12">
        <text>a hydroperoxide + [thioredoxin]-dithiol = an alcohol + [thioredoxin]-disulfide + H2O</text>
        <dbReference type="Rhea" id="RHEA:62620"/>
        <dbReference type="Rhea" id="RHEA-COMP:10698"/>
        <dbReference type="Rhea" id="RHEA-COMP:10700"/>
        <dbReference type="ChEBI" id="CHEBI:15377"/>
        <dbReference type="ChEBI" id="CHEBI:29950"/>
        <dbReference type="ChEBI" id="CHEBI:30879"/>
        <dbReference type="ChEBI" id="CHEBI:35924"/>
        <dbReference type="ChEBI" id="CHEBI:50058"/>
        <dbReference type="EC" id="1.11.1.24"/>
    </reaction>
</comment>
<dbReference type="Gene3D" id="3.40.30.10">
    <property type="entry name" value="Glutaredoxin"/>
    <property type="match status" value="1"/>
</dbReference>
<keyword evidence="8" id="KW-0539">Nucleus</keyword>
<dbReference type="GO" id="GO:0045454">
    <property type="term" value="P:cell redox homeostasis"/>
    <property type="evidence" value="ECO:0007669"/>
    <property type="project" value="TreeGrafter"/>
</dbReference>
<dbReference type="CDD" id="cd03017">
    <property type="entry name" value="PRX_BCP"/>
    <property type="match status" value="1"/>
</dbReference>